<dbReference type="PROSITE" id="PS51257">
    <property type="entry name" value="PROKAR_LIPOPROTEIN"/>
    <property type="match status" value="1"/>
</dbReference>
<feature type="domain" description="Solute-binding protein family 5" evidence="3">
    <location>
        <begin position="109"/>
        <end position="510"/>
    </location>
</feature>
<dbReference type="CDD" id="cd08501">
    <property type="entry name" value="PBP2_Lpqw"/>
    <property type="match status" value="1"/>
</dbReference>
<sequence length="593" mass="64893">MRIRRRLAGTVAAGAAMALVLSACATDGDDEGSGPSRGFEDCLDDPDNCNAGDREEGGTMTWTLDQAPDGFFPWSPEGGSVYTLQAINGILPYVGQFLPSGDWKPNMDLLATEPELVSSDPVTVTFDIRDEAVWDDGTPITADDFQLTWMMSASEDEGHCEGCRPRSTASADSLESVEGSNDGKTVTITYKDGVAAPEWFATMFSAHGILGGVAPRHYGEQNGFDLDDPEGRGEYFEFLNDNAPEFSGGPYLIESFDIDNQVVKVPNPEWYGEEAPTLERLVVRFLTDEDTWIPALQNDELHGASPAGYAEDVIRQVQDLDGVRVHIGAGPSWEHLDMNMDNQWLGEHPELREAIFVAVDASDIAERNFGSLFPDYQLRTNHVHSETSEWHVDHLEGTNQGTGDIELAREILEAAGFEGMDEGPGGLTYDGETVGPFRLRSTSAPARATAQQLIQGYLAEIGIEANIEPTDDLGGTLVAQDFDIMQFGWSGSPLFTGAGSQYWLTGSGSNFGNYSNDEVDALVEQELQAESLEESAQLHDQMMEIVMADAYVLPLYDSPVYIFVTEEYVNVRDNANSSLRGLYEHHMWGLAVE</sequence>
<dbReference type="RefSeq" id="WP_239676013.1">
    <property type="nucleotide sequence ID" value="NZ_CP070499.1"/>
</dbReference>
<dbReference type="SUPFAM" id="SSF53850">
    <property type="entry name" value="Periplasmic binding protein-like II"/>
    <property type="match status" value="1"/>
</dbReference>
<feature type="compositionally biased region" description="Polar residues" evidence="1">
    <location>
        <begin position="167"/>
        <end position="180"/>
    </location>
</feature>
<evidence type="ECO:0000313" key="5">
    <source>
        <dbReference type="Proteomes" id="UP000662857"/>
    </source>
</evidence>
<dbReference type="GO" id="GO:0043190">
    <property type="term" value="C:ATP-binding cassette (ABC) transporter complex"/>
    <property type="evidence" value="ECO:0007669"/>
    <property type="project" value="InterPro"/>
</dbReference>
<evidence type="ECO:0000259" key="3">
    <source>
        <dbReference type="Pfam" id="PF00496"/>
    </source>
</evidence>
<keyword evidence="5" id="KW-1185">Reference proteome</keyword>
<feature type="chain" id="PRO_5034690269" evidence="2">
    <location>
        <begin position="26"/>
        <end position="593"/>
    </location>
</feature>
<feature type="signal peptide" evidence="2">
    <location>
        <begin position="1"/>
        <end position="25"/>
    </location>
</feature>
<dbReference type="InterPro" id="IPR039424">
    <property type="entry name" value="SBP_5"/>
</dbReference>
<dbReference type="Proteomes" id="UP000662857">
    <property type="component" value="Chromosome"/>
</dbReference>
<dbReference type="PANTHER" id="PTHR30290:SF65">
    <property type="entry name" value="MONOACYL PHOSPHATIDYLINOSITOL TETRAMANNOSIDE-BINDING PROTEIN LPQW-RELATED"/>
    <property type="match status" value="1"/>
</dbReference>
<dbReference type="InterPro" id="IPR000914">
    <property type="entry name" value="SBP_5_dom"/>
</dbReference>
<dbReference type="GO" id="GO:0042597">
    <property type="term" value="C:periplasmic space"/>
    <property type="evidence" value="ECO:0007669"/>
    <property type="project" value="UniProtKB-ARBA"/>
</dbReference>
<keyword evidence="2" id="KW-0732">Signal</keyword>
<dbReference type="Gene3D" id="3.10.105.10">
    <property type="entry name" value="Dipeptide-binding Protein, Domain 3"/>
    <property type="match status" value="1"/>
</dbReference>
<dbReference type="KEGG" id="nhy:JQS43_20475"/>
<dbReference type="GO" id="GO:1904680">
    <property type="term" value="F:peptide transmembrane transporter activity"/>
    <property type="evidence" value="ECO:0007669"/>
    <property type="project" value="TreeGrafter"/>
</dbReference>
<organism evidence="4 5">
    <name type="scientific">Natronosporangium hydrolyticum</name>
    <dbReference type="NCBI Taxonomy" id="2811111"/>
    <lineage>
        <taxon>Bacteria</taxon>
        <taxon>Bacillati</taxon>
        <taxon>Actinomycetota</taxon>
        <taxon>Actinomycetes</taxon>
        <taxon>Micromonosporales</taxon>
        <taxon>Micromonosporaceae</taxon>
        <taxon>Natronosporangium</taxon>
    </lineage>
</organism>
<protein>
    <submittedName>
        <fullName evidence="4">ABC transporter family substrate-binding protein</fullName>
    </submittedName>
</protein>
<evidence type="ECO:0000313" key="4">
    <source>
        <dbReference type="EMBL" id="QSB13901.1"/>
    </source>
</evidence>
<dbReference type="EMBL" id="CP070499">
    <property type="protein sequence ID" value="QSB13901.1"/>
    <property type="molecule type" value="Genomic_DNA"/>
</dbReference>
<proteinExistence type="predicted"/>
<name>A0A895Y9B3_9ACTN</name>
<reference evidence="4" key="1">
    <citation type="submission" date="2021-02" db="EMBL/GenBank/DDBJ databases">
        <title>Natrosporangium hydrolyticum gen. nov., sp. nov, a haloalkaliphilic actinobacterium from a soda solonchak soil.</title>
        <authorList>
            <person name="Sorokin D.Y."/>
            <person name="Khijniak T.V."/>
            <person name="Zakharycheva A.P."/>
            <person name="Boueva O.V."/>
            <person name="Ariskina E.V."/>
            <person name="Hahnke R.L."/>
            <person name="Bunk B."/>
            <person name="Sproer C."/>
            <person name="Schumann P."/>
            <person name="Evtushenko L.I."/>
            <person name="Kublanov I.V."/>
        </authorList>
    </citation>
    <scope>NUCLEOTIDE SEQUENCE</scope>
    <source>
        <strain evidence="4">DSM 106523</strain>
    </source>
</reference>
<evidence type="ECO:0000256" key="2">
    <source>
        <dbReference type="SAM" id="SignalP"/>
    </source>
</evidence>
<dbReference type="Pfam" id="PF00496">
    <property type="entry name" value="SBP_bac_5"/>
    <property type="match status" value="1"/>
</dbReference>
<dbReference type="AlphaFoldDB" id="A0A895Y9B3"/>
<evidence type="ECO:0000256" key="1">
    <source>
        <dbReference type="SAM" id="MobiDB-lite"/>
    </source>
</evidence>
<accession>A0A895Y9B3</accession>
<dbReference type="GO" id="GO:0015833">
    <property type="term" value="P:peptide transport"/>
    <property type="evidence" value="ECO:0007669"/>
    <property type="project" value="TreeGrafter"/>
</dbReference>
<gene>
    <name evidence="4" type="ORF">JQS43_20475</name>
</gene>
<dbReference type="PIRSF" id="PIRSF002741">
    <property type="entry name" value="MppA"/>
    <property type="match status" value="1"/>
</dbReference>
<dbReference type="Gene3D" id="3.40.190.10">
    <property type="entry name" value="Periplasmic binding protein-like II"/>
    <property type="match status" value="1"/>
</dbReference>
<dbReference type="PANTHER" id="PTHR30290">
    <property type="entry name" value="PERIPLASMIC BINDING COMPONENT OF ABC TRANSPORTER"/>
    <property type="match status" value="1"/>
</dbReference>
<dbReference type="InterPro" id="IPR030678">
    <property type="entry name" value="Peptide/Ni-bd"/>
</dbReference>
<feature type="region of interest" description="Disordered" evidence="1">
    <location>
        <begin position="158"/>
        <end position="180"/>
    </location>
</feature>